<keyword evidence="4" id="KW-0372">Hormone</keyword>
<proteinExistence type="inferred from homology"/>
<dbReference type="EMBL" id="CM007658">
    <property type="protein sequence ID" value="ONH90197.1"/>
    <property type="molecule type" value="Genomic_DNA"/>
</dbReference>
<dbReference type="GO" id="GO:0005179">
    <property type="term" value="F:hormone activity"/>
    <property type="evidence" value="ECO:0007669"/>
    <property type="project" value="UniProtKB-KW"/>
</dbReference>
<keyword evidence="6" id="KW-1015">Disulfide bond</keyword>
<name>A0A251MSN6_PRUPE</name>
<keyword evidence="3" id="KW-0964">Secreted</keyword>
<evidence type="ECO:0000256" key="7">
    <source>
        <dbReference type="ARBA" id="ARBA00037228"/>
    </source>
</evidence>
<keyword evidence="10" id="KW-1185">Reference proteome</keyword>
<gene>
    <name evidence="9" type="ORF">PRUPE_8G040200</name>
</gene>
<protein>
    <submittedName>
        <fullName evidence="9">Uncharacterized protein</fullName>
    </submittedName>
</protein>
<evidence type="ECO:0000256" key="3">
    <source>
        <dbReference type="ARBA" id="ARBA00022525"/>
    </source>
</evidence>
<evidence type="ECO:0000313" key="9">
    <source>
        <dbReference type="EMBL" id="ONH90197.1"/>
    </source>
</evidence>
<dbReference type="InterPro" id="IPR008801">
    <property type="entry name" value="RALF"/>
</dbReference>
<comment type="function">
    <text evidence="7">Cell signaling peptide that may regulate plant stress, growth, and development. Mediates a rapid alkalinization of extracellular space by mediating a transient increase in the cytoplasmic Ca(2+) concentration leading to a calcium-dependent signaling events through a cell surface receptor and a concomitant activation of some intracellular mitogen-activated protein kinases.</text>
</comment>
<evidence type="ECO:0000256" key="2">
    <source>
        <dbReference type="ARBA" id="ARBA00009178"/>
    </source>
</evidence>
<dbReference type="Gramene" id="ONH90197">
    <property type="protein sequence ID" value="ONH90197"/>
    <property type="gene ID" value="PRUPE_8G040200"/>
</dbReference>
<evidence type="ECO:0000256" key="5">
    <source>
        <dbReference type="ARBA" id="ARBA00022729"/>
    </source>
</evidence>
<keyword evidence="5 8" id="KW-0732">Signal</keyword>
<organism evidence="9 10">
    <name type="scientific">Prunus persica</name>
    <name type="common">Peach</name>
    <name type="synonym">Amygdalus persica</name>
    <dbReference type="NCBI Taxonomy" id="3760"/>
    <lineage>
        <taxon>Eukaryota</taxon>
        <taxon>Viridiplantae</taxon>
        <taxon>Streptophyta</taxon>
        <taxon>Embryophyta</taxon>
        <taxon>Tracheophyta</taxon>
        <taxon>Spermatophyta</taxon>
        <taxon>Magnoliopsida</taxon>
        <taxon>eudicotyledons</taxon>
        <taxon>Gunneridae</taxon>
        <taxon>Pentapetalae</taxon>
        <taxon>rosids</taxon>
        <taxon>fabids</taxon>
        <taxon>Rosales</taxon>
        <taxon>Rosaceae</taxon>
        <taxon>Amygdaloideae</taxon>
        <taxon>Amygdaleae</taxon>
        <taxon>Prunus</taxon>
    </lineage>
</organism>
<evidence type="ECO:0000256" key="4">
    <source>
        <dbReference type="ARBA" id="ARBA00022702"/>
    </source>
</evidence>
<reference evidence="9 10" key="1">
    <citation type="journal article" date="2013" name="Nat. Genet.">
        <title>The high-quality draft genome of peach (Prunus persica) identifies unique patterns of genetic diversity, domestication and genome evolution.</title>
        <authorList>
            <consortium name="International Peach Genome Initiative"/>
            <person name="Verde I."/>
            <person name="Abbott A.G."/>
            <person name="Scalabrin S."/>
            <person name="Jung S."/>
            <person name="Shu S."/>
            <person name="Marroni F."/>
            <person name="Zhebentyayeva T."/>
            <person name="Dettori M.T."/>
            <person name="Grimwood J."/>
            <person name="Cattonaro F."/>
            <person name="Zuccolo A."/>
            <person name="Rossini L."/>
            <person name="Jenkins J."/>
            <person name="Vendramin E."/>
            <person name="Meisel L.A."/>
            <person name="Decroocq V."/>
            <person name="Sosinski B."/>
            <person name="Prochnik S."/>
            <person name="Mitros T."/>
            <person name="Policriti A."/>
            <person name="Cipriani G."/>
            <person name="Dondini L."/>
            <person name="Ficklin S."/>
            <person name="Goodstein D.M."/>
            <person name="Xuan P."/>
            <person name="Del Fabbro C."/>
            <person name="Aramini V."/>
            <person name="Copetti D."/>
            <person name="Gonzalez S."/>
            <person name="Horner D.S."/>
            <person name="Falchi R."/>
            <person name="Lucas S."/>
            <person name="Mica E."/>
            <person name="Maldonado J."/>
            <person name="Lazzari B."/>
            <person name="Bielenberg D."/>
            <person name="Pirona R."/>
            <person name="Miculan M."/>
            <person name="Barakat A."/>
            <person name="Testolin R."/>
            <person name="Stella A."/>
            <person name="Tartarini S."/>
            <person name="Tonutti P."/>
            <person name="Arus P."/>
            <person name="Orellana A."/>
            <person name="Wells C."/>
            <person name="Main D."/>
            <person name="Vizzotto G."/>
            <person name="Silva H."/>
            <person name="Salamini F."/>
            <person name="Schmutz J."/>
            <person name="Morgante M."/>
            <person name="Rokhsar D.S."/>
        </authorList>
    </citation>
    <scope>NUCLEOTIDE SEQUENCE [LARGE SCALE GENOMIC DNA]</scope>
    <source>
        <strain evidence="10">cv. Nemared</strain>
    </source>
</reference>
<evidence type="ECO:0000256" key="6">
    <source>
        <dbReference type="ARBA" id="ARBA00023157"/>
    </source>
</evidence>
<evidence type="ECO:0000313" key="10">
    <source>
        <dbReference type="Proteomes" id="UP000006882"/>
    </source>
</evidence>
<evidence type="ECO:0000256" key="1">
    <source>
        <dbReference type="ARBA" id="ARBA00004613"/>
    </source>
</evidence>
<feature type="chain" id="PRO_5012580674" evidence="8">
    <location>
        <begin position="25"/>
        <end position="71"/>
    </location>
</feature>
<dbReference type="Pfam" id="PF05498">
    <property type="entry name" value="RALF"/>
    <property type="match status" value="1"/>
</dbReference>
<accession>A0A251MSN6</accession>
<feature type="signal peptide" evidence="8">
    <location>
        <begin position="1"/>
        <end position="24"/>
    </location>
</feature>
<dbReference type="GO" id="GO:0040008">
    <property type="term" value="P:regulation of growth"/>
    <property type="evidence" value="ECO:0007669"/>
    <property type="project" value="UniProtKB-ARBA"/>
</dbReference>
<dbReference type="PANTHER" id="PTHR34270:SF3">
    <property type="entry name" value="PROTEIN RALF-LIKE 16-RELATED"/>
    <property type="match status" value="1"/>
</dbReference>
<evidence type="ECO:0000256" key="8">
    <source>
        <dbReference type="SAM" id="SignalP"/>
    </source>
</evidence>
<comment type="subcellular location">
    <subcellularLocation>
        <location evidence="1">Secreted</location>
    </subcellularLocation>
</comment>
<comment type="similarity">
    <text evidence="2">Belongs to the plant rapid alkalinization factor (RALF) family.</text>
</comment>
<sequence length="71" mass="7913">MSKAFAFCIVALLVFSLCVATTNANQIGYGVMRRDQPVRCWGSRCMPPPSNSYDRGCKKEAKCRDGHRGQK</sequence>
<dbReference type="Proteomes" id="UP000006882">
    <property type="component" value="Chromosome G8"/>
</dbReference>
<dbReference type="PANTHER" id="PTHR34270">
    <property type="entry name" value="PROTEIN RALF-LIKE 15-RELATED"/>
    <property type="match status" value="1"/>
</dbReference>
<dbReference type="GO" id="GO:0005576">
    <property type="term" value="C:extracellular region"/>
    <property type="evidence" value="ECO:0007669"/>
    <property type="project" value="UniProtKB-SubCell"/>
</dbReference>
<dbReference type="AlphaFoldDB" id="A0A251MSN6"/>